<evidence type="ECO:0008006" key="4">
    <source>
        <dbReference type="Google" id="ProtNLM"/>
    </source>
</evidence>
<gene>
    <name evidence="2" type="ORF">GCM10007966_16280</name>
</gene>
<dbReference type="EMBL" id="BMOB01000007">
    <property type="protein sequence ID" value="GGI88285.1"/>
    <property type="molecule type" value="Genomic_DNA"/>
</dbReference>
<dbReference type="RefSeq" id="WP_131776397.1">
    <property type="nucleotide sequence ID" value="NZ_BMOB01000007.1"/>
</dbReference>
<keyword evidence="1" id="KW-0732">Signal</keyword>
<dbReference type="Proteomes" id="UP000630149">
    <property type="component" value="Unassembled WGS sequence"/>
</dbReference>
<organism evidence="2 3">
    <name type="scientific">Legionella impletisoli</name>
    <dbReference type="NCBI Taxonomy" id="343510"/>
    <lineage>
        <taxon>Bacteria</taxon>
        <taxon>Pseudomonadati</taxon>
        <taxon>Pseudomonadota</taxon>
        <taxon>Gammaproteobacteria</taxon>
        <taxon>Legionellales</taxon>
        <taxon>Legionellaceae</taxon>
        <taxon>Legionella</taxon>
    </lineage>
</organism>
<reference evidence="2" key="2">
    <citation type="submission" date="2020-09" db="EMBL/GenBank/DDBJ databases">
        <authorList>
            <person name="Sun Q."/>
            <person name="Ohkuma M."/>
        </authorList>
    </citation>
    <scope>NUCLEOTIDE SEQUENCE</scope>
    <source>
        <strain evidence="2">JCM 13919</strain>
    </source>
</reference>
<keyword evidence="3" id="KW-1185">Reference proteome</keyword>
<proteinExistence type="predicted"/>
<comment type="caution">
    <text evidence="2">The sequence shown here is derived from an EMBL/GenBank/DDBJ whole genome shotgun (WGS) entry which is preliminary data.</text>
</comment>
<protein>
    <recommendedName>
        <fullName evidence="4">Secreted protein</fullName>
    </recommendedName>
</protein>
<evidence type="ECO:0000313" key="3">
    <source>
        <dbReference type="Proteomes" id="UP000630149"/>
    </source>
</evidence>
<sequence>MGTRTIFKSLFGFPVAALLAAFLGTSYSPLVQANSNLEVTSEQKPVELAFWWVHRDRYYTYGAPGYYYRYWTDWRQVSPRCQRSCLVNHRGYVIRCVRRCY</sequence>
<evidence type="ECO:0000313" key="2">
    <source>
        <dbReference type="EMBL" id="GGI88285.1"/>
    </source>
</evidence>
<evidence type="ECO:0000256" key="1">
    <source>
        <dbReference type="SAM" id="SignalP"/>
    </source>
</evidence>
<reference evidence="2" key="1">
    <citation type="journal article" date="2014" name="Int. J. Syst. Evol. Microbiol.">
        <title>Complete genome sequence of Corynebacterium casei LMG S-19264T (=DSM 44701T), isolated from a smear-ripened cheese.</title>
        <authorList>
            <consortium name="US DOE Joint Genome Institute (JGI-PGF)"/>
            <person name="Walter F."/>
            <person name="Albersmeier A."/>
            <person name="Kalinowski J."/>
            <person name="Ruckert C."/>
        </authorList>
    </citation>
    <scope>NUCLEOTIDE SEQUENCE</scope>
    <source>
        <strain evidence="2">JCM 13919</strain>
    </source>
</reference>
<feature type="signal peptide" evidence="1">
    <location>
        <begin position="1"/>
        <end position="33"/>
    </location>
</feature>
<accession>A0A917JV39</accession>
<name>A0A917JV39_9GAMM</name>
<dbReference type="AlphaFoldDB" id="A0A917JV39"/>
<dbReference type="OrthoDB" id="5654321at2"/>
<feature type="chain" id="PRO_5037317935" description="Secreted protein" evidence="1">
    <location>
        <begin position="34"/>
        <end position="101"/>
    </location>
</feature>